<keyword evidence="8" id="KW-1185">Reference proteome</keyword>
<dbReference type="EMBL" id="CAXIXY010000004">
    <property type="protein sequence ID" value="CAL2083589.1"/>
    <property type="molecule type" value="Genomic_DNA"/>
</dbReference>
<feature type="transmembrane region" description="Helical" evidence="6">
    <location>
        <begin position="12"/>
        <end position="30"/>
    </location>
</feature>
<evidence type="ECO:0000256" key="6">
    <source>
        <dbReference type="SAM" id="Phobius"/>
    </source>
</evidence>
<evidence type="ECO:0000313" key="7">
    <source>
        <dbReference type="EMBL" id="CAL2083589.1"/>
    </source>
</evidence>
<evidence type="ECO:0000256" key="2">
    <source>
        <dbReference type="ARBA" id="ARBA00007375"/>
    </source>
</evidence>
<organism evidence="7 8">
    <name type="scientific">Tenacibaculum platacis</name>
    <dbReference type="NCBI Taxonomy" id="3137852"/>
    <lineage>
        <taxon>Bacteria</taxon>
        <taxon>Pseudomonadati</taxon>
        <taxon>Bacteroidota</taxon>
        <taxon>Flavobacteriia</taxon>
        <taxon>Flavobacteriales</taxon>
        <taxon>Flavobacteriaceae</taxon>
        <taxon>Tenacibaculum</taxon>
    </lineage>
</organism>
<sequence length="229" mass="26525">MSKLKKIKFSLFVVYAIICAISVYLIVVNHKYKFEIKPFPTLVLVTLFLIETKKYTKTFIAYLLLSLVGDVLTSIPYGFNPGIISYGLSYLVLVNFLRKYLSKETYKLLIIYLLLFGFLFTVIYVFVLNDPGNSMLPILFYGVCICLVTSFILMNYIESMEHGNFILLVAIGFRIISDSIYAIVLFSETDMYFDIFSLSTLLVSNFLFYKGFLFNEQQVSDFFSRIDRQ</sequence>
<proteinExistence type="inferred from homology"/>
<keyword evidence="3 6" id="KW-0812">Transmembrane</keyword>
<feature type="transmembrane region" description="Helical" evidence="6">
    <location>
        <begin position="134"/>
        <end position="153"/>
    </location>
</feature>
<dbReference type="Pfam" id="PF07947">
    <property type="entry name" value="YhhN"/>
    <property type="match status" value="1"/>
</dbReference>
<protein>
    <submittedName>
        <fullName evidence="7">YhhN-like protein</fullName>
    </submittedName>
</protein>
<evidence type="ECO:0000256" key="1">
    <source>
        <dbReference type="ARBA" id="ARBA00004141"/>
    </source>
</evidence>
<evidence type="ECO:0000313" key="8">
    <source>
        <dbReference type="Proteomes" id="UP001497416"/>
    </source>
</evidence>
<comment type="similarity">
    <text evidence="2">Belongs to the TMEM86 family.</text>
</comment>
<dbReference type="InterPro" id="IPR012506">
    <property type="entry name" value="TMEM86B-like"/>
</dbReference>
<comment type="subcellular location">
    <subcellularLocation>
        <location evidence="1">Membrane</location>
        <topology evidence="1">Multi-pass membrane protein</topology>
    </subcellularLocation>
</comment>
<comment type="caution">
    <text evidence="7">The sequence shown here is derived from an EMBL/GenBank/DDBJ whole genome shotgun (WGS) entry which is preliminary data.</text>
</comment>
<feature type="transmembrane region" description="Helical" evidence="6">
    <location>
        <begin position="165"/>
        <end position="185"/>
    </location>
</feature>
<gene>
    <name evidence="7" type="ORF">T190607A01A_20160</name>
</gene>
<evidence type="ECO:0000256" key="4">
    <source>
        <dbReference type="ARBA" id="ARBA00022989"/>
    </source>
</evidence>
<feature type="transmembrane region" description="Helical" evidence="6">
    <location>
        <begin position="83"/>
        <end position="101"/>
    </location>
</feature>
<dbReference type="Proteomes" id="UP001497416">
    <property type="component" value="Unassembled WGS sequence"/>
</dbReference>
<feature type="transmembrane region" description="Helical" evidence="6">
    <location>
        <begin position="108"/>
        <end position="128"/>
    </location>
</feature>
<keyword evidence="5 6" id="KW-0472">Membrane</keyword>
<accession>A0ABM9NYB0</accession>
<dbReference type="RefSeq" id="WP_348711552.1">
    <property type="nucleotide sequence ID" value="NZ_CAXIXY010000004.1"/>
</dbReference>
<evidence type="ECO:0000256" key="3">
    <source>
        <dbReference type="ARBA" id="ARBA00022692"/>
    </source>
</evidence>
<name>A0ABM9NYB0_9FLAO</name>
<keyword evidence="4 6" id="KW-1133">Transmembrane helix</keyword>
<reference evidence="7 8" key="1">
    <citation type="submission" date="2024-05" db="EMBL/GenBank/DDBJ databases">
        <authorList>
            <person name="Duchaud E."/>
        </authorList>
    </citation>
    <scope>NUCLEOTIDE SEQUENCE [LARGE SCALE GENOMIC DNA]</scope>
    <source>
        <strain evidence="7">Ena-SAMPLE-TAB-13-05-2024-13:56:06:370-140302</strain>
    </source>
</reference>
<evidence type="ECO:0000256" key="5">
    <source>
        <dbReference type="ARBA" id="ARBA00023136"/>
    </source>
</evidence>
<feature type="transmembrane region" description="Helical" evidence="6">
    <location>
        <begin position="191"/>
        <end position="209"/>
    </location>
</feature>